<accession>A0A8U1EWA2</accession>
<dbReference type="RefSeq" id="XP_038865207.1">
    <property type="nucleotide sequence ID" value="XM_039009279.1"/>
</dbReference>
<dbReference type="AlphaFoldDB" id="A0A8U1EWA2"/>
<dbReference type="PANTHER" id="PTHR10088:SF4">
    <property type="entry name" value="GLUCOKINASE REGULATORY PROTEIN"/>
    <property type="match status" value="1"/>
</dbReference>
<dbReference type="FunFam" id="3.40.50.12620:FF:000001">
    <property type="entry name" value="Glucokinase regulatory protein"/>
    <property type="match status" value="1"/>
</dbReference>
<gene>
    <name evidence="4" type="primary">gckr</name>
</gene>
<dbReference type="CTD" id="2646"/>
<dbReference type="GO" id="GO:0070095">
    <property type="term" value="F:fructose-6-phosphate binding"/>
    <property type="evidence" value="ECO:0007669"/>
    <property type="project" value="TreeGrafter"/>
</dbReference>
<dbReference type="Gene3D" id="3.40.50.10490">
    <property type="entry name" value="Glucose-6-phosphate isomerase like protein, domain 1"/>
    <property type="match status" value="1"/>
</dbReference>
<sequence>MFSVAVCVRAEREREQERQTDRHLKHWTNSSSFDLQHSLTMAKRDFSEISDTCSWESPDYEPWFPVSEKSNPLTRDIDKASPNHIVRLLAACDAQMFQTDTGTIYQRLFSDSVVRTMLEVARTVEQILRDPEDSLIVLSGCGTSGRLAFLIASRFNRSLRDRQQTTVYSYIIAGGDRALLTSQEASEDDPKLGILTLEKLCEGKRHVLFIGISCGLSAPFVAGQLDFCLKHPDIYTPVLVGFNPVTQAREETMPGYSLTFREVVQRMEEQRGQRAFIINPAVGPEAISGSSRMKGGSATKILLESVLAAAHTAAFTNTHVTRRVLLDMMRGYERVYSVTYSHSDQIATLLQTAGLSLQCGGRVCYLSWGSLGLVGLIDASECIPTFGADYEDIRGFTSGGYQDMDNIEGDLTSLGSQFCVAHEDFVSLVLPTLSDRDTVLLLYTCHDDVGEVEKMAHRVREKTSNLHSLYHGLEGDSAADSIALLCSSVLNITWPSSSTVHMQWELSSKLVLNAVSTGSHVLKGKIYRNHMVDLQVTNSKLYHRAIHILQKLSDVSLTQCEEALLKAIYNVEQLPEDITSAGVTTHTLTASRRKRVVPLALVCLLIGCSLSEAESRLESHPVVRDAVEACLTSSQHLTSSPGDQTSTNQ</sequence>
<evidence type="ECO:0000313" key="3">
    <source>
        <dbReference type="Proteomes" id="UP000808372"/>
    </source>
</evidence>
<dbReference type="Pfam" id="PF20741">
    <property type="entry name" value="GKRP-like_C"/>
    <property type="match status" value="1"/>
</dbReference>
<dbReference type="InterPro" id="IPR005486">
    <property type="entry name" value="Glucokinase_regulatory_CS"/>
</dbReference>
<proteinExistence type="predicted"/>
<dbReference type="GO" id="GO:0030246">
    <property type="term" value="F:carbohydrate binding"/>
    <property type="evidence" value="ECO:0007669"/>
    <property type="project" value="TreeGrafter"/>
</dbReference>
<dbReference type="Gene3D" id="1.10.8.1080">
    <property type="match status" value="1"/>
</dbReference>
<dbReference type="KEGG" id="snh:120060160"/>
<dbReference type="GO" id="GO:0009750">
    <property type="term" value="P:response to fructose"/>
    <property type="evidence" value="ECO:0007669"/>
    <property type="project" value="TreeGrafter"/>
</dbReference>
<dbReference type="GO" id="GO:1901135">
    <property type="term" value="P:carbohydrate derivative metabolic process"/>
    <property type="evidence" value="ECO:0007669"/>
    <property type="project" value="InterPro"/>
</dbReference>
<feature type="domain" description="SIS" evidence="2">
    <location>
        <begin position="353"/>
        <end position="525"/>
    </location>
</feature>
<feature type="domain" description="SIS" evidence="2">
    <location>
        <begin position="124"/>
        <end position="316"/>
    </location>
</feature>
<dbReference type="InterPro" id="IPR054017">
    <property type="entry name" value="GKRP_SIS_2"/>
</dbReference>
<name>A0A8U1EWA2_SALNM</name>
<dbReference type="Pfam" id="PF22645">
    <property type="entry name" value="GKRP_SIS_N"/>
    <property type="match status" value="1"/>
</dbReference>
<evidence type="ECO:0000259" key="2">
    <source>
        <dbReference type="PROSITE" id="PS51464"/>
    </source>
</evidence>
<dbReference type="InterPro" id="IPR046348">
    <property type="entry name" value="SIS_dom_sf"/>
</dbReference>
<dbReference type="GO" id="GO:0005829">
    <property type="term" value="C:cytosol"/>
    <property type="evidence" value="ECO:0007669"/>
    <property type="project" value="TreeGrafter"/>
</dbReference>
<reference evidence="4" key="1">
    <citation type="submission" date="2025-08" db="UniProtKB">
        <authorList>
            <consortium name="RefSeq"/>
        </authorList>
    </citation>
    <scope>IDENTIFICATION</scope>
    <source>
        <tissue evidence="4">White muscle</tissue>
    </source>
</reference>
<evidence type="ECO:0000256" key="1">
    <source>
        <dbReference type="ARBA" id="ARBA00023277"/>
    </source>
</evidence>
<dbReference type="InterPro" id="IPR040190">
    <property type="entry name" value="MURQ/GCKR"/>
</dbReference>
<dbReference type="GO" id="GO:0042593">
    <property type="term" value="P:glucose homeostasis"/>
    <property type="evidence" value="ECO:0007669"/>
    <property type="project" value="TreeGrafter"/>
</dbReference>
<dbReference type="InterPro" id="IPR001347">
    <property type="entry name" value="SIS_dom"/>
</dbReference>
<organism evidence="3 4">
    <name type="scientific">Salvelinus namaycush</name>
    <name type="common">Lake trout</name>
    <name type="synonym">Salmo namaycush</name>
    <dbReference type="NCBI Taxonomy" id="8040"/>
    <lineage>
        <taxon>Eukaryota</taxon>
        <taxon>Metazoa</taxon>
        <taxon>Chordata</taxon>
        <taxon>Craniata</taxon>
        <taxon>Vertebrata</taxon>
        <taxon>Euteleostomi</taxon>
        <taxon>Actinopterygii</taxon>
        <taxon>Neopterygii</taxon>
        <taxon>Teleostei</taxon>
        <taxon>Protacanthopterygii</taxon>
        <taxon>Salmoniformes</taxon>
        <taxon>Salmonidae</taxon>
        <taxon>Salmoninae</taxon>
        <taxon>Salvelinus</taxon>
    </lineage>
</organism>
<dbReference type="GO" id="GO:0019899">
    <property type="term" value="F:enzyme binding"/>
    <property type="evidence" value="ECO:0007669"/>
    <property type="project" value="TreeGrafter"/>
</dbReference>
<keyword evidence="1" id="KW-0119">Carbohydrate metabolism</keyword>
<dbReference type="Pfam" id="PF22198">
    <property type="entry name" value="GKRP_SIS_2"/>
    <property type="match status" value="1"/>
</dbReference>
<dbReference type="GO" id="GO:0005654">
    <property type="term" value="C:nucleoplasm"/>
    <property type="evidence" value="ECO:0007669"/>
    <property type="project" value="TreeGrafter"/>
</dbReference>
<protein>
    <submittedName>
        <fullName evidence="4">Glucokinase regulatory protein isoform X1</fullName>
    </submittedName>
</protein>
<dbReference type="PANTHER" id="PTHR10088">
    <property type="entry name" value="GLUCOKINASE REGULATORY PROTEIN"/>
    <property type="match status" value="1"/>
</dbReference>
<dbReference type="SUPFAM" id="SSF53697">
    <property type="entry name" value="SIS domain"/>
    <property type="match status" value="2"/>
</dbReference>
<dbReference type="Proteomes" id="UP000808372">
    <property type="component" value="Chromosome 15"/>
</dbReference>
<keyword evidence="3" id="KW-1185">Reference proteome</keyword>
<evidence type="ECO:0000313" key="4">
    <source>
        <dbReference type="RefSeq" id="XP_038865207.1"/>
    </source>
</evidence>
<dbReference type="PROSITE" id="PS51464">
    <property type="entry name" value="SIS"/>
    <property type="match status" value="2"/>
</dbReference>
<dbReference type="GeneID" id="120060160"/>
<dbReference type="PROSITE" id="PS01272">
    <property type="entry name" value="GCKR"/>
    <property type="match status" value="1"/>
</dbReference>
<dbReference type="FunFam" id="1.10.8.1080:FF:000002">
    <property type="entry name" value="Glucokinase regulatory protein"/>
    <property type="match status" value="1"/>
</dbReference>
<dbReference type="OrthoDB" id="311172at2759"/>
<dbReference type="Gene3D" id="3.40.50.12620">
    <property type="match status" value="1"/>
</dbReference>
<dbReference type="GO" id="GO:0004857">
    <property type="term" value="F:enzyme inhibitor activity"/>
    <property type="evidence" value="ECO:0007669"/>
    <property type="project" value="TreeGrafter"/>
</dbReference>